<dbReference type="OrthoDB" id="9803333at2"/>
<dbReference type="EMBL" id="JXRP01000018">
    <property type="protein sequence ID" value="KIL45046.1"/>
    <property type="molecule type" value="Genomic_DNA"/>
</dbReference>
<dbReference type="NCBIfam" id="NF005559">
    <property type="entry name" value="PRK07231.1"/>
    <property type="match status" value="1"/>
</dbReference>
<dbReference type="GO" id="GO:0016616">
    <property type="term" value="F:oxidoreductase activity, acting on the CH-OH group of donors, NAD or NADP as acceptor"/>
    <property type="evidence" value="ECO:0007669"/>
    <property type="project" value="TreeGrafter"/>
</dbReference>
<reference evidence="3 4" key="1">
    <citation type="submission" date="2015-01" db="EMBL/GenBank/DDBJ databases">
        <title>Genome sequencing of Jeotgalibacillus soli.</title>
        <authorList>
            <person name="Goh K.M."/>
            <person name="Chan K.-G."/>
            <person name="Yaakop A.S."/>
            <person name="Ee R."/>
            <person name="Gan H.M."/>
            <person name="Chan C.S."/>
        </authorList>
    </citation>
    <scope>NUCLEOTIDE SEQUENCE [LARGE SCALE GENOMIC DNA]</scope>
    <source>
        <strain evidence="3 4">P9</strain>
    </source>
</reference>
<dbReference type="CDD" id="cd05233">
    <property type="entry name" value="SDR_c"/>
    <property type="match status" value="1"/>
</dbReference>
<evidence type="ECO:0000313" key="4">
    <source>
        <dbReference type="Proteomes" id="UP000031938"/>
    </source>
</evidence>
<organism evidence="3 4">
    <name type="scientific">Jeotgalibacillus soli</name>
    <dbReference type="NCBI Taxonomy" id="889306"/>
    <lineage>
        <taxon>Bacteria</taxon>
        <taxon>Bacillati</taxon>
        <taxon>Bacillota</taxon>
        <taxon>Bacilli</taxon>
        <taxon>Bacillales</taxon>
        <taxon>Caryophanaceae</taxon>
        <taxon>Jeotgalibacillus</taxon>
    </lineage>
</organism>
<protein>
    <submittedName>
        <fullName evidence="3">Putative oxidoreductase</fullName>
    </submittedName>
</protein>
<dbReference type="RefSeq" id="WP_052474785.1">
    <property type="nucleotide sequence ID" value="NZ_JXRP01000018.1"/>
</dbReference>
<evidence type="ECO:0000313" key="3">
    <source>
        <dbReference type="EMBL" id="KIL45046.1"/>
    </source>
</evidence>
<dbReference type="SUPFAM" id="SSF51735">
    <property type="entry name" value="NAD(P)-binding Rossmann-fold domains"/>
    <property type="match status" value="1"/>
</dbReference>
<dbReference type="PRINTS" id="PR00081">
    <property type="entry name" value="GDHRDH"/>
</dbReference>
<sequence>MELGLQNKVAVVTGASAGIGRAITQRLLDEGANVVTGSRTTDSLKELGYEKQLLPVAVDLSEPQGPDTLIQQAIKTFGKIDILVNNVGIAPAREGFLQVSDEHWTKMFETNLMSMIRTSRAAIPYMAMRKSGSIINIASESGRQPDTMLIDYSALKAAMLSVSKALANEFGPQGIRVNSVSPGPTRTPLWDNPGGFADGLAEQFGMEKEEAIVHFAKNVRQLPLGRMGHPAEVAAVVLFLASDQASFVTGAEYTVNGGSLRAF</sequence>
<dbReference type="PATRIC" id="fig|889306.3.peg.2603"/>
<dbReference type="AlphaFoldDB" id="A0A0C2VKT5"/>
<dbReference type="Pfam" id="PF13561">
    <property type="entry name" value="adh_short_C2"/>
    <property type="match status" value="1"/>
</dbReference>
<comment type="caution">
    <text evidence="3">The sequence shown here is derived from an EMBL/GenBank/DDBJ whole genome shotgun (WGS) entry which is preliminary data.</text>
</comment>
<dbReference type="PANTHER" id="PTHR42760:SF133">
    <property type="entry name" value="3-OXOACYL-[ACYL-CARRIER-PROTEIN] REDUCTASE"/>
    <property type="match status" value="1"/>
</dbReference>
<dbReference type="InterPro" id="IPR036291">
    <property type="entry name" value="NAD(P)-bd_dom_sf"/>
</dbReference>
<comment type="similarity">
    <text evidence="1">Belongs to the short-chain dehydrogenases/reductases (SDR) family.</text>
</comment>
<dbReference type="Gene3D" id="3.40.50.720">
    <property type="entry name" value="NAD(P)-binding Rossmann-like Domain"/>
    <property type="match status" value="1"/>
</dbReference>
<dbReference type="PANTHER" id="PTHR42760">
    <property type="entry name" value="SHORT-CHAIN DEHYDROGENASES/REDUCTASES FAMILY MEMBER"/>
    <property type="match status" value="1"/>
</dbReference>
<dbReference type="FunFam" id="3.40.50.720:FF:000084">
    <property type="entry name" value="Short-chain dehydrogenase reductase"/>
    <property type="match status" value="1"/>
</dbReference>
<dbReference type="InterPro" id="IPR002347">
    <property type="entry name" value="SDR_fam"/>
</dbReference>
<keyword evidence="4" id="KW-1185">Reference proteome</keyword>
<dbReference type="GO" id="GO:0008206">
    <property type="term" value="P:bile acid metabolic process"/>
    <property type="evidence" value="ECO:0007669"/>
    <property type="project" value="UniProtKB-ARBA"/>
</dbReference>
<keyword evidence="2" id="KW-0560">Oxidoreductase</keyword>
<proteinExistence type="inferred from homology"/>
<name>A0A0C2VKT5_9BACL</name>
<dbReference type="Proteomes" id="UP000031938">
    <property type="component" value="Unassembled WGS sequence"/>
</dbReference>
<accession>A0A0C2VKT5</accession>
<gene>
    <name evidence="3" type="ORF">KP78_25900</name>
</gene>
<evidence type="ECO:0000256" key="2">
    <source>
        <dbReference type="ARBA" id="ARBA00023002"/>
    </source>
</evidence>
<dbReference type="STRING" id="889306.KP78_25900"/>
<evidence type="ECO:0000256" key="1">
    <source>
        <dbReference type="ARBA" id="ARBA00006484"/>
    </source>
</evidence>
<dbReference type="PRINTS" id="PR00080">
    <property type="entry name" value="SDRFAMILY"/>
</dbReference>